<organism evidence="2 3">
    <name type="scientific">Caloranaerobacter azorensis H53214</name>
    <dbReference type="NCBI Taxonomy" id="1156417"/>
    <lineage>
        <taxon>Bacteria</taxon>
        <taxon>Bacillati</taxon>
        <taxon>Bacillota</taxon>
        <taxon>Tissierellia</taxon>
        <taxon>Tissierellales</taxon>
        <taxon>Thermohalobacteraceae</taxon>
        <taxon>Caloranaerobacter</taxon>
    </lineage>
</organism>
<dbReference type="InterPro" id="IPR013422">
    <property type="entry name" value="CRISPR-assoc_prot_Cas5_N"/>
</dbReference>
<evidence type="ECO:0000256" key="1">
    <source>
        <dbReference type="ARBA" id="ARBA00023118"/>
    </source>
</evidence>
<evidence type="ECO:0000313" key="2">
    <source>
        <dbReference type="EMBL" id="KGG79722.1"/>
    </source>
</evidence>
<dbReference type="EMBL" id="AZTB01000064">
    <property type="protein sequence ID" value="KGG79722.1"/>
    <property type="molecule type" value="Genomic_DNA"/>
</dbReference>
<dbReference type="NCBIfam" id="TIGR02593">
    <property type="entry name" value="CRISPR_cas5"/>
    <property type="match status" value="1"/>
</dbReference>
<dbReference type="NCBIfam" id="TIGR01895">
    <property type="entry name" value="cas_Cas5t"/>
    <property type="match status" value="1"/>
</dbReference>
<sequence>MRAIRLKLYQNLVNYKKPTSFQLKETYPLPPYSTVIGMIHYVCGFEEYKDMSISIQGKYHSKVNDLWTRYEFSCAAYEKGRHNIKVSSREINKKTGEEIEKTYGIIKGVSTAELLVDVELLIHIKPQDEKLLDLIYENFTKPKEYISLGRREDIVRVDEVKIVEISNEELEDCSVKLNYDAYIPVDMFSKSDFPSNATIYNLNKVYNKIKIKKNTTIRQWEKVKVIHGVMNRNEITEGTEIYKDEDNNLVFFA</sequence>
<keyword evidence="1" id="KW-0051">Antiviral defense</keyword>
<proteinExistence type="predicted"/>
<reference evidence="2 3" key="1">
    <citation type="submission" date="2013-12" db="EMBL/GenBank/DDBJ databases">
        <title>Draft genome sequence of Caloranaerobacter sp. H53214.</title>
        <authorList>
            <person name="Jiang L.J."/>
            <person name="Shao Z.Z."/>
            <person name="Long M.N."/>
        </authorList>
    </citation>
    <scope>NUCLEOTIDE SEQUENCE [LARGE SCALE GENOMIC DNA]</scope>
    <source>
        <strain evidence="2 3">H53214</strain>
    </source>
</reference>
<dbReference type="AlphaFoldDB" id="A0A096BFS3"/>
<evidence type="ECO:0000313" key="3">
    <source>
        <dbReference type="Proteomes" id="UP000029622"/>
    </source>
</evidence>
<dbReference type="RefSeq" id="WP_035164508.1">
    <property type="nucleotide sequence ID" value="NZ_AZTB01000064.1"/>
</dbReference>
<dbReference type="Gene3D" id="3.30.70.2660">
    <property type="match status" value="1"/>
</dbReference>
<dbReference type="Proteomes" id="UP000029622">
    <property type="component" value="Unassembled WGS sequence"/>
</dbReference>
<gene>
    <name evidence="2" type="ORF">Y919_10365</name>
</gene>
<dbReference type="STRING" id="1156417.Y919_10365"/>
<dbReference type="Pfam" id="PF09704">
    <property type="entry name" value="Cas_Cas5d"/>
    <property type="match status" value="1"/>
</dbReference>
<dbReference type="GO" id="GO:0051607">
    <property type="term" value="P:defense response to virus"/>
    <property type="evidence" value="ECO:0007669"/>
    <property type="project" value="UniProtKB-KW"/>
</dbReference>
<accession>A0A096BFS3</accession>
<comment type="caution">
    <text evidence="2">The sequence shown here is derived from an EMBL/GenBank/DDBJ whole genome shotgun (WGS) entry which is preliminary data.</text>
</comment>
<dbReference type="GO" id="GO:0043571">
    <property type="term" value="P:maintenance of CRISPR repeat elements"/>
    <property type="evidence" value="ECO:0007669"/>
    <property type="project" value="InterPro"/>
</dbReference>
<name>A0A096BFS3_9FIRM</name>
<protein>
    <submittedName>
        <fullName evidence="2">CRISPR-associated protein Cas5</fullName>
    </submittedName>
</protein>
<dbReference type="InterPro" id="IPR013337">
    <property type="entry name" value="CRISPR-assoc_prot_Cas5_Tneap"/>
</dbReference>
<dbReference type="InterPro" id="IPR021124">
    <property type="entry name" value="CRISPR-assoc_prot_Cas5"/>
</dbReference>